<protein>
    <submittedName>
        <fullName evidence="1">Uncharacterized protein</fullName>
    </submittedName>
</protein>
<sequence>MTFSCDPTEYVNNLADEGIKEISSYSDFLINDISTILFKYGINDIPIYMLDWNTVTSSDSTALSGTFFRSAIIFESILKNYNDLNGIGFYLDTYRTIVEREDKNEGILGLFLTLKIKRPIFFVLDIFHKINHNKILYRNDNILITQENDKEYNIVIYNPNYIHPLLSVDYKFTEQLTKEISIVIKNFIDGYYQIKKFIYDNSSDGIYSHIDKLGFPGYIDEEIVEYLENSIAPKLTIINIHINGDFNLNVDLKFNSIVFYRIKKIN</sequence>
<dbReference type="EMBL" id="CP066744">
    <property type="protein sequence ID" value="QQK09088.1"/>
    <property type="molecule type" value="Genomic_DNA"/>
</dbReference>
<proteinExistence type="predicted"/>
<name>A0AC61MVH2_9FIRM</name>
<dbReference type="Proteomes" id="UP000595814">
    <property type="component" value="Chromosome"/>
</dbReference>
<accession>A0AC61MVH2</accession>
<gene>
    <name evidence="1" type="ORF">JFY71_06040</name>
</gene>
<keyword evidence="2" id="KW-1185">Reference proteome</keyword>
<reference evidence="1 2" key="1">
    <citation type="journal article" date="2022" name="Int. J. Syst. Evol. Microbiol.">
        <title>Miniphocaeibacter halophilus sp. nov., an ammonium-tolerant acetate-producing bacterium isolated from a biogas system.</title>
        <authorList>
            <person name="Schnurer A."/>
            <person name="Singh A."/>
            <person name="Bi S."/>
            <person name="Qiao W."/>
            <person name="Westerholm M."/>
        </authorList>
    </citation>
    <scope>NUCLEOTIDE SEQUENCE [LARGE SCALE GENOMIC DNA]</scope>
    <source>
        <strain evidence="1 2">AMB_01</strain>
    </source>
</reference>
<organism evidence="1 2">
    <name type="scientific">Miniphocaeibacter halophilus</name>
    <dbReference type="NCBI Taxonomy" id="2931922"/>
    <lineage>
        <taxon>Bacteria</taxon>
        <taxon>Bacillati</taxon>
        <taxon>Bacillota</taxon>
        <taxon>Tissierellia</taxon>
        <taxon>Tissierellales</taxon>
        <taxon>Peptoniphilaceae</taxon>
        <taxon>Miniphocaeibacter</taxon>
    </lineage>
</organism>
<evidence type="ECO:0000313" key="1">
    <source>
        <dbReference type="EMBL" id="QQK09088.1"/>
    </source>
</evidence>
<evidence type="ECO:0000313" key="2">
    <source>
        <dbReference type="Proteomes" id="UP000595814"/>
    </source>
</evidence>